<evidence type="ECO:0000313" key="3">
    <source>
        <dbReference type="Proteomes" id="UP001431963"/>
    </source>
</evidence>
<keyword evidence="3" id="KW-1185">Reference proteome</keyword>
<feature type="domain" description="HNH nuclease" evidence="1">
    <location>
        <begin position="203"/>
        <end position="255"/>
    </location>
</feature>
<proteinExistence type="predicted"/>
<sequence length="309" mass="33982">MTKAIFIASSHSRYDDRPGEVYHFPNIYLSRVAQTVGDWVIFYQGRRGGVSGYYAVQRVARVVPDPADASHSYAVLDRGSRLDFEREVPRFRADDTPYETGLPRARGSNTSSVRLISEADFAAIIAEGLREEAGNPDTLPRSGPLLQPPVPGFGPRFGPGFGEAAQADFVGFEAVERQRVLSDRAFRDRAFARQVKQAYAGRCAMTGLALRNGGGRPEVEAAHIVPVEAQGPDVVSNGLALSGTVHWMFDRGLVSAEDDGAILVARDTVAADLAQRLFVPQMRLILPQEARKAPHPAYLKWHREHRFKG</sequence>
<keyword evidence="2" id="KW-0540">Nuclease</keyword>
<dbReference type="GO" id="GO:0004519">
    <property type="term" value="F:endonuclease activity"/>
    <property type="evidence" value="ECO:0007669"/>
    <property type="project" value="UniProtKB-KW"/>
</dbReference>
<protein>
    <submittedName>
        <fullName evidence="2">HNH endonuclease</fullName>
    </submittedName>
</protein>
<comment type="caution">
    <text evidence="2">The sequence shown here is derived from an EMBL/GenBank/DDBJ whole genome shotgun (WGS) entry which is preliminary data.</text>
</comment>
<evidence type="ECO:0000259" key="1">
    <source>
        <dbReference type="Pfam" id="PF13391"/>
    </source>
</evidence>
<keyword evidence="2" id="KW-0255">Endonuclease</keyword>
<dbReference type="Proteomes" id="UP001431963">
    <property type="component" value="Unassembled WGS sequence"/>
</dbReference>
<keyword evidence="2" id="KW-0378">Hydrolase</keyword>
<organism evidence="2 3">
    <name type="scientific">Gemmobacter denitrificans</name>
    <dbReference type="NCBI Taxonomy" id="3123040"/>
    <lineage>
        <taxon>Bacteria</taxon>
        <taxon>Pseudomonadati</taxon>
        <taxon>Pseudomonadota</taxon>
        <taxon>Alphaproteobacteria</taxon>
        <taxon>Rhodobacterales</taxon>
        <taxon>Paracoccaceae</taxon>
        <taxon>Gemmobacter</taxon>
    </lineage>
</organism>
<dbReference type="Pfam" id="PF13391">
    <property type="entry name" value="HNH_2"/>
    <property type="match status" value="1"/>
</dbReference>
<name>A0ABU8BVZ3_9RHOB</name>
<dbReference type="EMBL" id="JBALHR010000004">
    <property type="protein sequence ID" value="MEH7828413.1"/>
    <property type="molecule type" value="Genomic_DNA"/>
</dbReference>
<dbReference type="InterPro" id="IPR003615">
    <property type="entry name" value="HNH_nuc"/>
</dbReference>
<gene>
    <name evidence="2" type="ORF">V6590_09625</name>
</gene>
<evidence type="ECO:0000313" key="2">
    <source>
        <dbReference type="EMBL" id="MEH7828413.1"/>
    </source>
</evidence>
<accession>A0ABU8BVZ3</accession>
<dbReference type="RefSeq" id="WP_335422327.1">
    <property type="nucleotide sequence ID" value="NZ_JBALHR010000004.1"/>
</dbReference>
<reference evidence="2" key="1">
    <citation type="submission" date="2024-02" db="EMBL/GenBank/DDBJ databases">
        <title>Genome sequences of strain Gemmobacter sp. JM10B15.</title>
        <authorList>
            <person name="Zhang M."/>
        </authorList>
    </citation>
    <scope>NUCLEOTIDE SEQUENCE</scope>
    <source>
        <strain evidence="2">JM10B15</strain>
    </source>
</reference>